<dbReference type="Pfam" id="PF00078">
    <property type="entry name" value="RVT_1"/>
    <property type="match status" value="1"/>
</dbReference>
<dbReference type="NCBIfam" id="TIGR00756">
    <property type="entry name" value="PPR"/>
    <property type="match status" value="5"/>
</dbReference>
<protein>
    <recommendedName>
        <fullName evidence="4">Reverse transcriptase domain-containing protein</fullName>
    </recommendedName>
</protein>
<dbReference type="InterPro" id="IPR026960">
    <property type="entry name" value="RVT-Znf"/>
</dbReference>
<dbReference type="Proteomes" id="UP000596661">
    <property type="component" value="Chromosome 1"/>
</dbReference>
<comment type="similarity">
    <text evidence="2">Belongs to the PPR family. PCMP-E subfamily.</text>
</comment>
<dbReference type="InterPro" id="IPR002156">
    <property type="entry name" value="RNaseH_domain"/>
</dbReference>
<dbReference type="Pfam" id="PF13966">
    <property type="entry name" value="zf-RVT"/>
    <property type="match status" value="1"/>
</dbReference>
<dbReference type="GO" id="GO:0005739">
    <property type="term" value="C:mitochondrion"/>
    <property type="evidence" value="ECO:0007669"/>
    <property type="project" value="UniProtKB-ARBA"/>
</dbReference>
<dbReference type="InterPro" id="IPR000477">
    <property type="entry name" value="RT_dom"/>
</dbReference>
<dbReference type="Pfam" id="PF20431">
    <property type="entry name" value="E_motif"/>
    <property type="match status" value="1"/>
</dbReference>
<dbReference type="FunFam" id="1.25.40.10:FF:000396">
    <property type="entry name" value="Pentatricopeptide repeat-containing protein At2g36730"/>
    <property type="match status" value="1"/>
</dbReference>
<evidence type="ECO:0000313" key="5">
    <source>
        <dbReference type="EnsemblPlants" id="cds.evm.model.01.1259"/>
    </source>
</evidence>
<dbReference type="FunFam" id="1.25.40.10:FF:000158">
    <property type="entry name" value="pentatricopeptide repeat-containing protein At2g33680"/>
    <property type="match status" value="1"/>
</dbReference>
<dbReference type="Pfam" id="PF13456">
    <property type="entry name" value="RVT_3"/>
    <property type="match status" value="1"/>
</dbReference>
<reference evidence="5" key="2">
    <citation type="submission" date="2021-03" db="UniProtKB">
        <authorList>
            <consortium name="EnsemblPlants"/>
        </authorList>
    </citation>
    <scope>IDENTIFICATION</scope>
</reference>
<organism evidence="5 6">
    <name type="scientific">Cannabis sativa</name>
    <name type="common">Hemp</name>
    <name type="synonym">Marijuana</name>
    <dbReference type="NCBI Taxonomy" id="3483"/>
    <lineage>
        <taxon>Eukaryota</taxon>
        <taxon>Viridiplantae</taxon>
        <taxon>Streptophyta</taxon>
        <taxon>Embryophyta</taxon>
        <taxon>Tracheophyta</taxon>
        <taxon>Spermatophyta</taxon>
        <taxon>Magnoliopsida</taxon>
        <taxon>eudicotyledons</taxon>
        <taxon>Gunneridae</taxon>
        <taxon>Pentapetalae</taxon>
        <taxon>rosids</taxon>
        <taxon>fabids</taxon>
        <taxon>Rosales</taxon>
        <taxon>Cannabaceae</taxon>
        <taxon>Cannabis</taxon>
    </lineage>
</organism>
<dbReference type="GO" id="GO:0099402">
    <property type="term" value="P:plant organ development"/>
    <property type="evidence" value="ECO:0007669"/>
    <property type="project" value="UniProtKB-ARBA"/>
</dbReference>
<feature type="repeat" description="PPR" evidence="3">
    <location>
        <begin position="1134"/>
        <end position="1168"/>
    </location>
</feature>
<dbReference type="FunFam" id="1.25.40.10:FF:000205">
    <property type="entry name" value="Pentatricopeptide repeat-containing protein, mitochondrial"/>
    <property type="match status" value="1"/>
</dbReference>
<dbReference type="EMBL" id="UZAU01000024">
    <property type="status" value="NOT_ANNOTATED_CDS"/>
    <property type="molecule type" value="Genomic_DNA"/>
</dbReference>
<dbReference type="InterPro" id="IPR012337">
    <property type="entry name" value="RNaseH-like_sf"/>
</dbReference>
<evidence type="ECO:0000256" key="1">
    <source>
        <dbReference type="ARBA" id="ARBA00022737"/>
    </source>
</evidence>
<reference evidence="5" key="1">
    <citation type="submission" date="2018-11" db="EMBL/GenBank/DDBJ databases">
        <authorList>
            <person name="Grassa J C."/>
        </authorList>
    </citation>
    <scope>NUCLEOTIDE SEQUENCE [LARGE SCALE GENOMIC DNA]</scope>
</reference>
<dbReference type="InterPro" id="IPR044730">
    <property type="entry name" value="RNase_H-like_dom_plant"/>
</dbReference>
<evidence type="ECO:0000256" key="2">
    <source>
        <dbReference type="ARBA" id="ARBA00061659"/>
    </source>
</evidence>
<dbReference type="GO" id="GO:0009451">
    <property type="term" value="P:RNA modification"/>
    <property type="evidence" value="ECO:0007669"/>
    <property type="project" value="InterPro"/>
</dbReference>
<dbReference type="PROSITE" id="PS51375">
    <property type="entry name" value="PPR"/>
    <property type="match status" value="6"/>
</dbReference>
<keyword evidence="1" id="KW-0677">Repeat</keyword>
<dbReference type="EnsemblPlants" id="evm.model.01.1259">
    <property type="protein sequence ID" value="cds.evm.model.01.1259"/>
    <property type="gene ID" value="evm.TU.01.1259"/>
</dbReference>
<dbReference type="InterPro" id="IPR046960">
    <property type="entry name" value="PPR_At4g14850-like_plant"/>
</dbReference>
<dbReference type="PROSITE" id="PS50878">
    <property type="entry name" value="RT_POL"/>
    <property type="match status" value="1"/>
</dbReference>
<feature type="repeat" description="PPR" evidence="3">
    <location>
        <begin position="796"/>
        <end position="826"/>
    </location>
</feature>
<dbReference type="Gene3D" id="1.25.40.10">
    <property type="entry name" value="Tetratricopeptide repeat domain"/>
    <property type="match status" value="5"/>
</dbReference>
<feature type="repeat" description="PPR" evidence="3">
    <location>
        <begin position="827"/>
        <end position="861"/>
    </location>
</feature>
<name>A0A803NGA5_CANSA</name>
<evidence type="ECO:0000259" key="4">
    <source>
        <dbReference type="PROSITE" id="PS50878"/>
    </source>
</evidence>
<dbReference type="InterPro" id="IPR046848">
    <property type="entry name" value="E_motif"/>
</dbReference>
<keyword evidence="6" id="KW-1185">Reference proteome</keyword>
<dbReference type="CDD" id="cd06222">
    <property type="entry name" value="RNase_H_like"/>
    <property type="match status" value="1"/>
</dbReference>
<feature type="repeat" description="PPR" evidence="3">
    <location>
        <begin position="930"/>
        <end position="964"/>
    </location>
</feature>
<dbReference type="GO" id="GO:0003723">
    <property type="term" value="F:RNA binding"/>
    <property type="evidence" value="ECO:0007669"/>
    <property type="project" value="InterPro"/>
</dbReference>
<dbReference type="FunFam" id="1.25.40.10:FF:001386">
    <property type="entry name" value="Pentatricopeptide repeat-containing protein At3g26782, mitochondrial"/>
    <property type="match status" value="1"/>
</dbReference>
<dbReference type="PANTHER" id="PTHR47926">
    <property type="entry name" value="PENTATRICOPEPTIDE REPEAT-CONTAINING PROTEIN"/>
    <property type="match status" value="1"/>
</dbReference>
<dbReference type="Gramene" id="evm.model.01.1259">
    <property type="protein sequence ID" value="cds.evm.model.01.1259"/>
    <property type="gene ID" value="evm.TU.01.1259"/>
</dbReference>
<dbReference type="InterPro" id="IPR011990">
    <property type="entry name" value="TPR-like_helical_dom_sf"/>
</dbReference>
<dbReference type="InterPro" id="IPR036397">
    <property type="entry name" value="RNaseH_sf"/>
</dbReference>
<accession>A0A803NGA5</accession>
<feature type="repeat" description="PPR" evidence="3">
    <location>
        <begin position="1033"/>
        <end position="1067"/>
    </location>
</feature>
<sequence length="1383" mass="156164">MSKAYDRLEWSFVLKVLLNGGLTKSFATKRGLRQGDPLSPYLFILGAEVLTRLLLLEERKGNLCGFSFSREGPSVSHLMYADDLLIFLKADHHNRDSNLGFDVMSGDEKFMGNPILFNGRRSSDFEFIIDKISSRFEGWRANLLSQAARMTLIKSVLASIPIYTMSTFLLPRKITDRIDSISRKFWWTGKRKEGRYLSLKAWDSLCKPKFCGGLGFRRSRDIDFCLIAKLGWSLASASMSLWTSVINAKYCKHSGFLSSILPAKASPVARGIWATRDFIASNSVWIIGQNSYFNLWSHHWKCGDSIIVHEGHLNPLVKSPVYLEDLTENDASGWNDQMVERVFVPATASLIKSSDRNLLPVMDVACWKSSKDGSFSLKAAYWDYNKSQFDEKDEACRRIWQSNIHERFKVFLWKLCQDALPFGSKLQSLFGKPRGDCSLCGCESGDDVGHFVSGCPVTIRLWFSSRWGLHPDALSFQNGRDLISWLSQTPFQYLLQPMDSARFFLYEGDKPEVCRGVMELRWGLPRPGRVRGYVDFASAREFGAGAVVFFDSSGGILACGAKKIMTLDVLQGELEALLFGVYLAKDLQLVGVDFFTDNALLVKGLIVKSSPSWLSHFSFVKLYELLVSLDCSVSWISRVLNKAAHALARWGLSHSCNGLLCFWESLHSLIYSSLNAFSKVSITHSWAIKSGSITDIYIANNILNGYSKFQEFRYAHNLFDEMFHRDTVSWNTVIAGNVNCGKFEFAWEVLRNMRRFGYELDGYTFGSILKGVAFVNRWDIGQQLHSLLCKIGCIGNVYCGSALLDMYAKCERVEDAFLVFEEMPERNAVSWNALISGYVEAGDRGTAFGVFKCMEEEESVKLDDGTVSPLLTLLNGVEFYQLTMQIHGKIIKHGVESNNKVCNAMISSYSDCGSLGDAKKVFDGSFENRDVVTWNSMIGACLVHNKEDYAFKLFMEMQWFGFEPDIYSYTSIISACFEEAHKNYGKSLHGLIIKRGLEQSVPVNNALIAMYLKSNNRSMVEALNIFGSMKLKDRVSWNSILTGLSQLGLSEDALKLFAHMRNLAIEIDHYTFSAVLRSCSDLATLQLGQQVHVLSLKSGLESNEFVTSSLIFMYAKCGIIEDAKKSFENNPRDSSITWNSIIFAYAQHGQGYIALNLFEEMKNKEVKADHITFVAVLTACSHIGLVEQGCKLLKTMETEYGIPPRAEHYACAVDMYGRAGHLDKAKTLVESMPFEPDAMLWKTFLGACRACGNIELASQIASHLLEVEPEEHCTYILLSDMFGYLRRWDERANVKRLMRERGVKKVPGWSWIEIKNEVHSFKAEDRLHPNSDQIYFVLEVLMFEFRTTLDVVDDDFDVLIDNVEDLALFSDPIPVALFSESGM</sequence>
<dbReference type="GO" id="GO:0004523">
    <property type="term" value="F:RNA-DNA hybrid ribonuclease activity"/>
    <property type="evidence" value="ECO:0007669"/>
    <property type="project" value="InterPro"/>
</dbReference>
<evidence type="ECO:0000313" key="6">
    <source>
        <dbReference type="Proteomes" id="UP000596661"/>
    </source>
</evidence>
<dbReference type="Pfam" id="PF01535">
    <property type="entry name" value="PPR"/>
    <property type="match status" value="4"/>
</dbReference>
<dbReference type="PANTHER" id="PTHR47926:SF372">
    <property type="entry name" value="PENTATRICOPEPTIDE REPEAT-CONTAINING PROTEIN"/>
    <property type="match status" value="1"/>
</dbReference>
<feature type="repeat" description="PPR" evidence="3">
    <location>
        <begin position="726"/>
        <end position="760"/>
    </location>
</feature>
<dbReference type="SUPFAM" id="SSF53098">
    <property type="entry name" value="Ribonuclease H-like"/>
    <property type="match status" value="1"/>
</dbReference>
<dbReference type="Gene3D" id="3.30.420.10">
    <property type="entry name" value="Ribonuclease H-like superfamily/Ribonuclease H"/>
    <property type="match status" value="1"/>
</dbReference>
<dbReference type="InterPro" id="IPR002885">
    <property type="entry name" value="PPR_rpt"/>
</dbReference>
<feature type="domain" description="Reverse transcriptase" evidence="4">
    <location>
        <begin position="1"/>
        <end position="141"/>
    </location>
</feature>
<dbReference type="Pfam" id="PF13041">
    <property type="entry name" value="PPR_2"/>
    <property type="match status" value="4"/>
</dbReference>
<evidence type="ECO:0000256" key="3">
    <source>
        <dbReference type="PROSITE-ProRule" id="PRU00708"/>
    </source>
</evidence>
<proteinExistence type="inferred from homology"/>